<dbReference type="AlphaFoldDB" id="A0A0A8Y0T3"/>
<sequence>MFLRCHELIFALFIVDGGLEANLQTNSFVLIILVS</sequence>
<dbReference type="EMBL" id="GBRH01277976">
    <property type="protein sequence ID" value="JAD19919.1"/>
    <property type="molecule type" value="Transcribed_RNA"/>
</dbReference>
<evidence type="ECO:0000313" key="1">
    <source>
        <dbReference type="EMBL" id="JAD19919.1"/>
    </source>
</evidence>
<protein>
    <submittedName>
        <fullName evidence="1">Uncharacterized protein</fullName>
    </submittedName>
</protein>
<proteinExistence type="predicted"/>
<reference evidence="1" key="1">
    <citation type="submission" date="2014-09" db="EMBL/GenBank/DDBJ databases">
        <authorList>
            <person name="Magalhaes I.L.F."/>
            <person name="Oliveira U."/>
            <person name="Santos F.R."/>
            <person name="Vidigal T.H.D.A."/>
            <person name="Brescovit A.D."/>
            <person name="Santos A.J."/>
        </authorList>
    </citation>
    <scope>NUCLEOTIDE SEQUENCE</scope>
    <source>
        <tissue evidence="1">Shoot tissue taken approximately 20 cm above the soil surface</tissue>
    </source>
</reference>
<organism evidence="1">
    <name type="scientific">Arundo donax</name>
    <name type="common">Giant reed</name>
    <name type="synonym">Donax arundinaceus</name>
    <dbReference type="NCBI Taxonomy" id="35708"/>
    <lineage>
        <taxon>Eukaryota</taxon>
        <taxon>Viridiplantae</taxon>
        <taxon>Streptophyta</taxon>
        <taxon>Embryophyta</taxon>
        <taxon>Tracheophyta</taxon>
        <taxon>Spermatophyta</taxon>
        <taxon>Magnoliopsida</taxon>
        <taxon>Liliopsida</taxon>
        <taxon>Poales</taxon>
        <taxon>Poaceae</taxon>
        <taxon>PACMAD clade</taxon>
        <taxon>Arundinoideae</taxon>
        <taxon>Arundineae</taxon>
        <taxon>Arundo</taxon>
    </lineage>
</organism>
<accession>A0A0A8Y0T3</accession>
<reference evidence="1" key="2">
    <citation type="journal article" date="2015" name="Data Brief">
        <title>Shoot transcriptome of the giant reed, Arundo donax.</title>
        <authorList>
            <person name="Barrero R.A."/>
            <person name="Guerrero F.D."/>
            <person name="Moolhuijzen P."/>
            <person name="Goolsby J.A."/>
            <person name="Tidwell J."/>
            <person name="Bellgard S.E."/>
            <person name="Bellgard M.I."/>
        </authorList>
    </citation>
    <scope>NUCLEOTIDE SEQUENCE</scope>
    <source>
        <tissue evidence="1">Shoot tissue taken approximately 20 cm above the soil surface</tissue>
    </source>
</reference>
<name>A0A0A8Y0T3_ARUDO</name>